<keyword evidence="7" id="KW-0249">Electron transport</keyword>
<comment type="cofactor">
    <cofactor evidence="11">
        <name>FAD</name>
        <dbReference type="ChEBI" id="CHEBI:57692"/>
    </cofactor>
    <text evidence="11">Binds 1 FAD per subunit.</text>
</comment>
<evidence type="ECO:0000256" key="6">
    <source>
        <dbReference type="ARBA" id="ARBA00022827"/>
    </source>
</evidence>
<dbReference type="CDD" id="cd06218">
    <property type="entry name" value="DHOD_e_trans"/>
    <property type="match status" value="1"/>
</dbReference>
<keyword evidence="5 12" id="KW-0479">Metal-binding</keyword>
<keyword evidence="8 12" id="KW-0408">Iron</keyword>
<feature type="binding site" evidence="11">
    <location>
        <begin position="59"/>
        <end position="62"/>
    </location>
    <ligand>
        <name>FAD</name>
        <dbReference type="ChEBI" id="CHEBI:57692"/>
    </ligand>
</feature>
<evidence type="ECO:0000256" key="3">
    <source>
        <dbReference type="ARBA" id="ARBA00022630"/>
    </source>
</evidence>
<evidence type="ECO:0000256" key="10">
    <source>
        <dbReference type="ARBA" id="ARBA00034078"/>
    </source>
</evidence>
<keyword evidence="4 12" id="KW-0001">2Fe-2S</keyword>
<dbReference type="PIRSF" id="PIRSF006816">
    <property type="entry name" value="Cyc3_hyd_g"/>
    <property type="match status" value="1"/>
</dbReference>
<evidence type="ECO:0000259" key="13">
    <source>
        <dbReference type="PROSITE" id="PS51384"/>
    </source>
</evidence>
<dbReference type="PANTHER" id="PTHR43513:SF3">
    <property type="entry name" value="DIHYDROOROTATE DEHYDROGENASE B (NAD(+)), ELECTRON TRANSFER SUBUNIT-RELATED"/>
    <property type="match status" value="1"/>
</dbReference>
<dbReference type="Gene3D" id="3.40.50.80">
    <property type="entry name" value="Nucleotide-binding domain of ferredoxin-NADP reductase (FNR) module"/>
    <property type="match status" value="1"/>
</dbReference>
<dbReference type="InterPro" id="IPR037117">
    <property type="entry name" value="Dihydroorotate_DH_ele_sf"/>
</dbReference>
<comment type="cofactor">
    <cofactor evidence="10">
        <name>[2Fe-2S] cluster</name>
        <dbReference type="ChEBI" id="CHEBI:190135"/>
    </cofactor>
</comment>
<dbReference type="EMBL" id="MHIA01000024">
    <property type="protein sequence ID" value="OGY41670.1"/>
    <property type="molecule type" value="Genomic_DNA"/>
</dbReference>
<feature type="binding site" evidence="12">
    <location>
        <position position="232"/>
    </location>
    <ligand>
        <name>[2Fe-2S] cluster</name>
        <dbReference type="ChEBI" id="CHEBI:190135"/>
    </ligand>
</feature>
<evidence type="ECO:0000256" key="4">
    <source>
        <dbReference type="ARBA" id="ARBA00022714"/>
    </source>
</evidence>
<dbReference type="InterPro" id="IPR001433">
    <property type="entry name" value="OxRdtase_FAD/NAD-bd"/>
</dbReference>
<dbReference type="GO" id="GO:0046872">
    <property type="term" value="F:metal ion binding"/>
    <property type="evidence" value="ECO:0007669"/>
    <property type="project" value="UniProtKB-KW"/>
</dbReference>
<keyword evidence="9 12" id="KW-0411">Iron-sulfur</keyword>
<feature type="binding site" evidence="12">
    <location>
        <position position="252"/>
    </location>
    <ligand>
        <name>[2Fe-2S] cluster</name>
        <dbReference type="ChEBI" id="CHEBI:190135"/>
    </ligand>
</feature>
<name>A0A1G1XQ09_9BACT</name>
<sequence length="269" mass="29288">MAKDTIQIGECTVVLNQQKAQGIWEMELKAPLYLSDVSAFMPGQFVCLVPLDPASVMARPFSISKISVFSGSFTLLYKLVGKNTELMTKLIPGDKVYFWGPLGQGFLPKSSTYDEIWLVGGGIGIAPFVFYNEVMSKLPESIVRVFYGNRTQAEIIPLDLYSKEPVVITTDDGSAGYKGPVTDVVANFMKAAMGDKILVITCGPNIMMSKVAEICQQAGIECYVILETIMACGLNSCKGCTINTESGIKSVCHDGPVFPAKEVHWNELV</sequence>
<dbReference type="Pfam" id="PF10418">
    <property type="entry name" value="DHODB_Fe-S_bind"/>
    <property type="match status" value="1"/>
</dbReference>
<evidence type="ECO:0000256" key="9">
    <source>
        <dbReference type="ARBA" id="ARBA00023014"/>
    </source>
</evidence>
<dbReference type="InterPro" id="IPR012165">
    <property type="entry name" value="Cyt_c3_hydrogenase_gsu"/>
</dbReference>
<dbReference type="PROSITE" id="PS51384">
    <property type="entry name" value="FAD_FR"/>
    <property type="match status" value="1"/>
</dbReference>
<dbReference type="GO" id="GO:0051537">
    <property type="term" value="F:2 iron, 2 sulfur cluster binding"/>
    <property type="evidence" value="ECO:0007669"/>
    <property type="project" value="UniProtKB-KW"/>
</dbReference>
<keyword evidence="6 11" id="KW-0274">FAD</keyword>
<evidence type="ECO:0000313" key="14">
    <source>
        <dbReference type="EMBL" id="OGY41670.1"/>
    </source>
</evidence>
<evidence type="ECO:0000256" key="2">
    <source>
        <dbReference type="ARBA" id="ARBA00022448"/>
    </source>
</evidence>
<evidence type="ECO:0000256" key="12">
    <source>
        <dbReference type="PIRSR" id="PIRSR006816-2"/>
    </source>
</evidence>
<dbReference type="PANTHER" id="PTHR43513">
    <property type="entry name" value="DIHYDROOROTATE DEHYDROGENASE B (NAD(+)), ELECTRON TRANSFER SUBUNIT"/>
    <property type="match status" value="1"/>
</dbReference>
<dbReference type="Gene3D" id="2.10.240.10">
    <property type="entry name" value="Dihydroorotate dehydrogenase, electron transfer subunit"/>
    <property type="match status" value="1"/>
</dbReference>
<protein>
    <recommendedName>
        <fullName evidence="13">FAD-binding FR-type domain-containing protein</fullName>
    </recommendedName>
</protein>
<dbReference type="InterPro" id="IPR039261">
    <property type="entry name" value="FNR_nucleotide-bd"/>
</dbReference>
<evidence type="ECO:0000256" key="11">
    <source>
        <dbReference type="PIRSR" id="PIRSR006816-1"/>
    </source>
</evidence>
<dbReference type="Gene3D" id="2.40.30.10">
    <property type="entry name" value="Translation factors"/>
    <property type="match status" value="1"/>
</dbReference>
<dbReference type="Proteomes" id="UP000176260">
    <property type="component" value="Unassembled WGS sequence"/>
</dbReference>
<evidence type="ECO:0000256" key="7">
    <source>
        <dbReference type="ARBA" id="ARBA00022982"/>
    </source>
</evidence>
<keyword evidence="3 11" id="KW-0285">Flavoprotein</keyword>
<feature type="binding site" evidence="12">
    <location>
        <position position="240"/>
    </location>
    <ligand>
        <name>[2Fe-2S] cluster</name>
        <dbReference type="ChEBI" id="CHEBI:190135"/>
    </ligand>
</feature>
<evidence type="ECO:0000256" key="1">
    <source>
        <dbReference type="ARBA" id="ARBA00006422"/>
    </source>
</evidence>
<dbReference type="InterPro" id="IPR017938">
    <property type="entry name" value="Riboflavin_synthase-like_b-brl"/>
</dbReference>
<evidence type="ECO:0000256" key="5">
    <source>
        <dbReference type="ARBA" id="ARBA00022723"/>
    </source>
</evidence>
<comment type="similarity">
    <text evidence="1">Belongs to the PyrK family.</text>
</comment>
<dbReference type="InterPro" id="IPR017927">
    <property type="entry name" value="FAD-bd_FR_type"/>
</dbReference>
<dbReference type="GO" id="GO:0016491">
    <property type="term" value="F:oxidoreductase activity"/>
    <property type="evidence" value="ECO:0007669"/>
    <property type="project" value="InterPro"/>
</dbReference>
<feature type="domain" description="FAD-binding FR-type" evidence="13">
    <location>
        <begin position="6"/>
        <end position="108"/>
    </location>
</feature>
<proteinExistence type="inferred from homology"/>
<evidence type="ECO:0000256" key="8">
    <source>
        <dbReference type="ARBA" id="ARBA00023004"/>
    </source>
</evidence>
<dbReference type="Pfam" id="PF00175">
    <property type="entry name" value="NAD_binding_1"/>
    <property type="match status" value="1"/>
</dbReference>
<reference evidence="14 15" key="1">
    <citation type="journal article" date="2016" name="Nat. Commun.">
        <title>Thousands of microbial genomes shed light on interconnected biogeochemical processes in an aquifer system.</title>
        <authorList>
            <person name="Anantharaman K."/>
            <person name="Brown C.T."/>
            <person name="Hug L.A."/>
            <person name="Sharon I."/>
            <person name="Castelle C.J."/>
            <person name="Probst A.J."/>
            <person name="Thomas B.C."/>
            <person name="Singh A."/>
            <person name="Wilkins M.J."/>
            <person name="Karaoz U."/>
            <person name="Brodie E.L."/>
            <person name="Williams K.H."/>
            <person name="Hubbard S.S."/>
            <person name="Banfield J.F."/>
        </authorList>
    </citation>
    <scope>NUCLEOTIDE SEQUENCE [LARGE SCALE GENOMIC DNA]</scope>
</reference>
<dbReference type="InterPro" id="IPR019480">
    <property type="entry name" value="Dihydroorotate_DH_Fe-S-bd"/>
</dbReference>
<comment type="cofactor">
    <cofactor evidence="12">
        <name>[2Fe-2S] cluster</name>
        <dbReference type="ChEBI" id="CHEBI:190135"/>
    </cofactor>
    <text evidence="12">Binds 1 [2Fe-2S] cluster per subunit.</text>
</comment>
<dbReference type="GO" id="GO:0050660">
    <property type="term" value="F:flavin adenine dinucleotide binding"/>
    <property type="evidence" value="ECO:0007669"/>
    <property type="project" value="InterPro"/>
</dbReference>
<organism evidence="14 15">
    <name type="scientific">Candidatus Buchananbacteria bacterium RBG_13_39_9</name>
    <dbReference type="NCBI Taxonomy" id="1797531"/>
    <lineage>
        <taxon>Bacteria</taxon>
        <taxon>Candidatus Buchananiibacteriota</taxon>
    </lineage>
</organism>
<gene>
    <name evidence="14" type="ORF">A2Y67_03905</name>
</gene>
<dbReference type="GO" id="GO:0006221">
    <property type="term" value="P:pyrimidine nucleotide biosynthetic process"/>
    <property type="evidence" value="ECO:0007669"/>
    <property type="project" value="InterPro"/>
</dbReference>
<evidence type="ECO:0000313" key="15">
    <source>
        <dbReference type="Proteomes" id="UP000176260"/>
    </source>
</evidence>
<dbReference type="InterPro" id="IPR050353">
    <property type="entry name" value="PyrK_electron_transfer"/>
</dbReference>
<keyword evidence="2" id="KW-0813">Transport</keyword>
<dbReference type="SUPFAM" id="SSF52343">
    <property type="entry name" value="Ferredoxin reductase-like, C-terminal NADP-linked domain"/>
    <property type="match status" value="1"/>
</dbReference>
<dbReference type="SUPFAM" id="SSF63380">
    <property type="entry name" value="Riboflavin synthase domain-like"/>
    <property type="match status" value="1"/>
</dbReference>
<accession>A0A1G1XQ09</accession>
<feature type="binding site" evidence="12">
    <location>
        <position position="237"/>
    </location>
    <ligand>
        <name>[2Fe-2S] cluster</name>
        <dbReference type="ChEBI" id="CHEBI:190135"/>
    </ligand>
</feature>
<dbReference type="AlphaFoldDB" id="A0A1G1XQ09"/>
<comment type="caution">
    <text evidence="14">The sequence shown here is derived from an EMBL/GenBank/DDBJ whole genome shotgun (WGS) entry which is preliminary data.</text>
</comment>